<sequence>MVNIWRLFYCTKRNSIVFLKPMLDNHIHFINNYELGSYCLSNIQAIIISYRFQDKVFNCLGCTTSLLDSQVGGRLLKSVSKQQLMV</sequence>
<comment type="caution">
    <text evidence="1">The sequence shown here is derived from an EMBL/GenBank/DDBJ whole genome shotgun (WGS) entry which is preliminary data.</text>
</comment>
<reference evidence="1 2" key="1">
    <citation type="journal article" date="2018" name="Sci. Rep.">
        <title>Genomic signatures of local adaptation to the degree of environmental predictability in rotifers.</title>
        <authorList>
            <person name="Franch-Gras L."/>
            <person name="Hahn C."/>
            <person name="Garcia-Roger E.M."/>
            <person name="Carmona M.J."/>
            <person name="Serra M."/>
            <person name="Gomez A."/>
        </authorList>
    </citation>
    <scope>NUCLEOTIDE SEQUENCE [LARGE SCALE GENOMIC DNA]</scope>
    <source>
        <strain evidence="1">HYR1</strain>
    </source>
</reference>
<organism evidence="1 2">
    <name type="scientific">Brachionus plicatilis</name>
    <name type="common">Marine rotifer</name>
    <name type="synonym">Brachionus muelleri</name>
    <dbReference type="NCBI Taxonomy" id="10195"/>
    <lineage>
        <taxon>Eukaryota</taxon>
        <taxon>Metazoa</taxon>
        <taxon>Spiralia</taxon>
        <taxon>Gnathifera</taxon>
        <taxon>Rotifera</taxon>
        <taxon>Eurotatoria</taxon>
        <taxon>Monogononta</taxon>
        <taxon>Pseudotrocha</taxon>
        <taxon>Ploima</taxon>
        <taxon>Brachionidae</taxon>
        <taxon>Brachionus</taxon>
    </lineage>
</organism>
<protein>
    <submittedName>
        <fullName evidence="1">Uncharacterized protein</fullName>
    </submittedName>
</protein>
<evidence type="ECO:0000313" key="1">
    <source>
        <dbReference type="EMBL" id="RNA09105.1"/>
    </source>
</evidence>
<dbReference type="EMBL" id="REGN01006545">
    <property type="protein sequence ID" value="RNA09105.1"/>
    <property type="molecule type" value="Genomic_DNA"/>
</dbReference>
<accession>A0A3M7QDU7</accession>
<keyword evidence="2" id="KW-1185">Reference proteome</keyword>
<gene>
    <name evidence="1" type="ORF">BpHYR1_013709</name>
</gene>
<proteinExistence type="predicted"/>
<name>A0A3M7QDU7_BRAPC</name>
<dbReference type="Proteomes" id="UP000276133">
    <property type="component" value="Unassembled WGS sequence"/>
</dbReference>
<evidence type="ECO:0000313" key="2">
    <source>
        <dbReference type="Proteomes" id="UP000276133"/>
    </source>
</evidence>
<dbReference type="AlphaFoldDB" id="A0A3M7QDU7"/>